<accession>A0A0N5AUP8</accession>
<protein>
    <submittedName>
        <fullName evidence="3">CUT domain-containing protein</fullName>
    </submittedName>
</protein>
<feature type="region of interest" description="Disordered" evidence="1">
    <location>
        <begin position="1"/>
        <end position="40"/>
    </location>
</feature>
<dbReference type="WBParaSite" id="SMUV_0000858801-mRNA-1">
    <property type="protein sequence ID" value="SMUV_0000858801-mRNA-1"/>
    <property type="gene ID" value="SMUV_0000858801"/>
</dbReference>
<proteinExistence type="predicted"/>
<evidence type="ECO:0000256" key="1">
    <source>
        <dbReference type="SAM" id="MobiDB-lite"/>
    </source>
</evidence>
<sequence>MNTAMEETLNNSSNIDSTSTLVRTDAQQTTTEMKKPTQHRHRHVEVLLNENEEILKKLESIKKTKAYEMLKYSNIQNMDASMVGEYLRSEPKHLTPVKSTGYEQFRQRIQQKTKDKAALSIQQYRWKNECPTERLRLIEEVSSRLARNHAPCTADLSVIKTRLMEWKQSRTTSAEEFEKRQLLMLQLKCNLRFLEQHVLKK</sequence>
<organism evidence="2 3">
    <name type="scientific">Syphacia muris</name>
    <dbReference type="NCBI Taxonomy" id="451379"/>
    <lineage>
        <taxon>Eukaryota</taxon>
        <taxon>Metazoa</taxon>
        <taxon>Ecdysozoa</taxon>
        <taxon>Nematoda</taxon>
        <taxon>Chromadorea</taxon>
        <taxon>Rhabditida</taxon>
        <taxon>Spirurina</taxon>
        <taxon>Oxyuridomorpha</taxon>
        <taxon>Oxyuroidea</taxon>
        <taxon>Oxyuridae</taxon>
        <taxon>Syphacia</taxon>
    </lineage>
</organism>
<evidence type="ECO:0000313" key="3">
    <source>
        <dbReference type="WBParaSite" id="SMUV_0000858801-mRNA-1"/>
    </source>
</evidence>
<evidence type="ECO:0000313" key="2">
    <source>
        <dbReference type="Proteomes" id="UP000046393"/>
    </source>
</evidence>
<feature type="compositionally biased region" description="Polar residues" evidence="1">
    <location>
        <begin position="1"/>
        <end position="31"/>
    </location>
</feature>
<name>A0A0N5AUP8_9BILA</name>
<dbReference type="AlphaFoldDB" id="A0A0N5AUP8"/>
<reference evidence="3" key="1">
    <citation type="submission" date="2017-02" db="UniProtKB">
        <authorList>
            <consortium name="WormBaseParasite"/>
        </authorList>
    </citation>
    <scope>IDENTIFICATION</scope>
</reference>
<dbReference type="Proteomes" id="UP000046393">
    <property type="component" value="Unplaced"/>
</dbReference>
<keyword evidence="2" id="KW-1185">Reference proteome</keyword>